<protein>
    <submittedName>
        <fullName evidence="2">Uncharacterized protein</fullName>
    </submittedName>
</protein>
<keyword evidence="3" id="KW-1185">Reference proteome</keyword>
<evidence type="ECO:0000256" key="1">
    <source>
        <dbReference type="SAM" id="MobiDB-lite"/>
    </source>
</evidence>
<proteinExistence type="predicted"/>
<reference evidence="2" key="1">
    <citation type="submission" date="2023-06" db="EMBL/GenBank/DDBJ databases">
        <title>Survivors Of The Sea: Transcriptome response of Skeletonema marinoi to long-term dormancy.</title>
        <authorList>
            <person name="Pinder M.I.M."/>
            <person name="Kourtchenko O."/>
            <person name="Robertson E.K."/>
            <person name="Larsson T."/>
            <person name="Maumus F."/>
            <person name="Osuna-Cruz C.M."/>
            <person name="Vancaester E."/>
            <person name="Stenow R."/>
            <person name="Vandepoele K."/>
            <person name="Ploug H."/>
            <person name="Bruchert V."/>
            <person name="Godhe A."/>
            <person name="Topel M."/>
        </authorList>
    </citation>
    <scope>NUCLEOTIDE SEQUENCE</scope>
    <source>
        <strain evidence="2">R05AC</strain>
    </source>
</reference>
<organism evidence="2 3">
    <name type="scientific">Skeletonema marinoi</name>
    <dbReference type="NCBI Taxonomy" id="267567"/>
    <lineage>
        <taxon>Eukaryota</taxon>
        <taxon>Sar</taxon>
        <taxon>Stramenopiles</taxon>
        <taxon>Ochrophyta</taxon>
        <taxon>Bacillariophyta</taxon>
        <taxon>Coscinodiscophyceae</taxon>
        <taxon>Thalassiosirophycidae</taxon>
        <taxon>Thalassiosirales</taxon>
        <taxon>Skeletonemataceae</taxon>
        <taxon>Skeletonema</taxon>
        <taxon>Skeletonema marinoi-dohrnii complex</taxon>
    </lineage>
</organism>
<sequence>MSPLSRLDDSPSPPLRFHHPHDVSSRRAADDDMMERKSSHRKRNSSPDSIGTVIVPLPLPPSPPQQRGSYHTRRNNIPLPPIFSLLRRSQRSLSFAHGSSYAGPRPVGKDGNPLKSCLSKTKQGRVDPKVSFSHVSIREYSRVVGDNPCVCCGPPLSLGWKFNKRGRTDIDTFEAIKTQSSLANGRQCLRLSANERERLLLDIGGSSHSQIMKGSMQANYDNKLRWQSFDKLGGENHYKSIGPRERVLIMKESARRKFDRACKGTSSLKEQQDLWDMAQEVTLTKLKRHTTV</sequence>
<accession>A0AAD8YIN3</accession>
<comment type="caution">
    <text evidence="2">The sequence shown here is derived from an EMBL/GenBank/DDBJ whole genome shotgun (WGS) entry which is preliminary data.</text>
</comment>
<name>A0AAD8YIN3_9STRA</name>
<evidence type="ECO:0000313" key="3">
    <source>
        <dbReference type="Proteomes" id="UP001224775"/>
    </source>
</evidence>
<dbReference type="AlphaFoldDB" id="A0AAD8YIN3"/>
<feature type="region of interest" description="Disordered" evidence="1">
    <location>
        <begin position="1"/>
        <end position="76"/>
    </location>
</feature>
<dbReference type="EMBL" id="JATAAI010000005">
    <property type="protein sequence ID" value="KAK1745891.1"/>
    <property type="molecule type" value="Genomic_DNA"/>
</dbReference>
<evidence type="ECO:0000313" key="2">
    <source>
        <dbReference type="EMBL" id="KAK1745891.1"/>
    </source>
</evidence>
<feature type="compositionally biased region" description="Basic and acidic residues" evidence="1">
    <location>
        <begin position="20"/>
        <end position="37"/>
    </location>
</feature>
<gene>
    <name evidence="2" type="ORF">QTG54_003815</name>
</gene>
<dbReference type="Proteomes" id="UP001224775">
    <property type="component" value="Unassembled WGS sequence"/>
</dbReference>